<dbReference type="EMBL" id="CACRSM010000003">
    <property type="protein sequence ID" value="VYT13379.1"/>
    <property type="molecule type" value="Genomic_DNA"/>
</dbReference>
<protein>
    <submittedName>
        <fullName evidence="5">Maltose regulon regulatory protein MalI</fullName>
    </submittedName>
</protein>
<proteinExistence type="predicted"/>
<dbReference type="CDD" id="cd01392">
    <property type="entry name" value="HTH_LacI"/>
    <property type="match status" value="1"/>
</dbReference>
<evidence type="ECO:0000313" key="5">
    <source>
        <dbReference type="EMBL" id="VYT13379.1"/>
    </source>
</evidence>
<dbReference type="InterPro" id="IPR010982">
    <property type="entry name" value="Lambda_DNA-bd_dom_sf"/>
</dbReference>
<dbReference type="AlphaFoldDB" id="A0A6N2U7G7"/>
<dbReference type="SUPFAM" id="SSF47413">
    <property type="entry name" value="lambda repressor-like DNA-binding domains"/>
    <property type="match status" value="1"/>
</dbReference>
<dbReference type="PANTHER" id="PTHR30146">
    <property type="entry name" value="LACI-RELATED TRANSCRIPTIONAL REPRESSOR"/>
    <property type="match status" value="1"/>
</dbReference>
<gene>
    <name evidence="5" type="primary">malI</name>
    <name evidence="5" type="ORF">AOLFYP35_01668</name>
</gene>
<dbReference type="PROSITE" id="PS50932">
    <property type="entry name" value="HTH_LACI_2"/>
    <property type="match status" value="1"/>
</dbReference>
<dbReference type="PANTHER" id="PTHR30146:SF109">
    <property type="entry name" value="HTH-TYPE TRANSCRIPTIONAL REGULATOR GALS"/>
    <property type="match status" value="1"/>
</dbReference>
<keyword evidence="3" id="KW-0804">Transcription</keyword>
<dbReference type="GO" id="GO:0000976">
    <property type="term" value="F:transcription cis-regulatory region binding"/>
    <property type="evidence" value="ECO:0007669"/>
    <property type="project" value="TreeGrafter"/>
</dbReference>
<reference evidence="5" key="1">
    <citation type="submission" date="2019-11" db="EMBL/GenBank/DDBJ databases">
        <authorList>
            <person name="Feng L."/>
        </authorList>
    </citation>
    <scope>NUCLEOTIDE SEQUENCE</scope>
    <source>
        <strain evidence="5">AodontolyticusLFYP35</strain>
    </source>
</reference>
<evidence type="ECO:0000256" key="2">
    <source>
        <dbReference type="ARBA" id="ARBA00023125"/>
    </source>
</evidence>
<feature type="domain" description="HTH lacI-type" evidence="4">
    <location>
        <begin position="5"/>
        <end position="59"/>
    </location>
</feature>
<name>A0A6N2U7G7_9ACTO</name>
<dbReference type="GO" id="GO:0003700">
    <property type="term" value="F:DNA-binding transcription factor activity"/>
    <property type="evidence" value="ECO:0007669"/>
    <property type="project" value="TreeGrafter"/>
</dbReference>
<dbReference type="InterPro" id="IPR000843">
    <property type="entry name" value="HTH_LacI"/>
</dbReference>
<evidence type="ECO:0000256" key="1">
    <source>
        <dbReference type="ARBA" id="ARBA00023015"/>
    </source>
</evidence>
<dbReference type="Gene3D" id="1.10.260.40">
    <property type="entry name" value="lambda repressor-like DNA-binding domains"/>
    <property type="match status" value="1"/>
</dbReference>
<organism evidence="5">
    <name type="scientific">Schaalia odontolytica</name>
    <dbReference type="NCBI Taxonomy" id="1660"/>
    <lineage>
        <taxon>Bacteria</taxon>
        <taxon>Bacillati</taxon>
        <taxon>Actinomycetota</taxon>
        <taxon>Actinomycetes</taxon>
        <taxon>Actinomycetales</taxon>
        <taxon>Actinomycetaceae</taxon>
        <taxon>Schaalia</taxon>
    </lineage>
</organism>
<keyword evidence="2" id="KW-0238">DNA-binding</keyword>
<dbReference type="Pfam" id="PF00356">
    <property type="entry name" value="LacI"/>
    <property type="match status" value="1"/>
</dbReference>
<keyword evidence="1" id="KW-0805">Transcription regulation</keyword>
<evidence type="ECO:0000259" key="4">
    <source>
        <dbReference type="PROSITE" id="PS50932"/>
    </source>
</evidence>
<dbReference type="SMART" id="SM00354">
    <property type="entry name" value="HTH_LACI"/>
    <property type="match status" value="1"/>
</dbReference>
<evidence type="ECO:0000256" key="3">
    <source>
        <dbReference type="ARBA" id="ARBA00023163"/>
    </source>
</evidence>
<sequence length="238" mass="25760">MATTPTISDVARLAGVSVGTVSHVLRGKVRVSENLSQRVHEAAAALGYAIDPSAQALRLGYQNIVGVGLLGARKEVEQAACAFLLPFARELRQYGMEALVLSPAHSPVKDLCLEDFTELVMRAKRWHLHSLLICLSTEFSSCTSINAEAYVAEADTDKHRLFPIAQSISATRALPIFEVRLNALGTRKPHGEGRKASLEWRPLRVGTDSAEGHCLTRGNIADCIAAVMDSRDATRMVG</sequence>
<dbReference type="PROSITE" id="PS00356">
    <property type="entry name" value="HTH_LACI_1"/>
    <property type="match status" value="1"/>
</dbReference>
<accession>A0A6N2U7G7</accession>